<dbReference type="Pfam" id="PF01381">
    <property type="entry name" value="HTH_3"/>
    <property type="match status" value="1"/>
</dbReference>
<dbReference type="STRING" id="1007103.GCA_000213315_03996"/>
<reference evidence="4" key="1">
    <citation type="submission" date="2016-01" db="EMBL/GenBank/DDBJ databases">
        <title>Draft genome of Chromobacterium sp. F49.</title>
        <authorList>
            <person name="Hong K.W."/>
        </authorList>
    </citation>
    <scope>NUCLEOTIDE SEQUENCE [LARGE SCALE GENOMIC DNA]</scope>
    <source>
        <strain evidence="4">M63</strain>
    </source>
</reference>
<organism evidence="3 4">
    <name type="scientific">Paenibacillus elgii</name>
    <dbReference type="NCBI Taxonomy" id="189691"/>
    <lineage>
        <taxon>Bacteria</taxon>
        <taxon>Bacillati</taxon>
        <taxon>Bacillota</taxon>
        <taxon>Bacilli</taxon>
        <taxon>Bacillales</taxon>
        <taxon>Paenibacillaceae</taxon>
        <taxon>Paenibacillus</taxon>
    </lineage>
</organism>
<proteinExistence type="predicted"/>
<dbReference type="GO" id="GO:0005829">
    <property type="term" value="C:cytosol"/>
    <property type="evidence" value="ECO:0007669"/>
    <property type="project" value="TreeGrafter"/>
</dbReference>
<dbReference type="AlphaFoldDB" id="A0A163XYI2"/>
<dbReference type="OrthoDB" id="9814553at2"/>
<dbReference type="SUPFAM" id="SSF47413">
    <property type="entry name" value="lambda repressor-like DNA-binding domains"/>
    <property type="match status" value="1"/>
</dbReference>
<evidence type="ECO:0000313" key="4">
    <source>
        <dbReference type="Proteomes" id="UP000076563"/>
    </source>
</evidence>
<evidence type="ECO:0000313" key="3">
    <source>
        <dbReference type="EMBL" id="KZE78647.1"/>
    </source>
</evidence>
<dbReference type="GO" id="GO:0003677">
    <property type="term" value="F:DNA binding"/>
    <property type="evidence" value="ECO:0007669"/>
    <property type="project" value="UniProtKB-KW"/>
</dbReference>
<dbReference type="RefSeq" id="WP_063182869.1">
    <property type="nucleotide sequence ID" value="NZ_LQRA01000055.1"/>
</dbReference>
<gene>
    <name evidence="3" type="ORF">AV654_02545</name>
</gene>
<name>A0A163XYI2_9BACL</name>
<protein>
    <submittedName>
        <fullName evidence="3">Transcriptional regulator</fullName>
    </submittedName>
</protein>
<dbReference type="InterPro" id="IPR010982">
    <property type="entry name" value="Lambda_DNA-bd_dom_sf"/>
</dbReference>
<dbReference type="PANTHER" id="PTHR46797:SF24">
    <property type="entry name" value="DNA-BINDING PHAGE PROTEIN"/>
    <property type="match status" value="1"/>
</dbReference>
<evidence type="ECO:0000256" key="1">
    <source>
        <dbReference type="ARBA" id="ARBA00023125"/>
    </source>
</evidence>
<dbReference type="InterPro" id="IPR001387">
    <property type="entry name" value="Cro/C1-type_HTH"/>
</dbReference>
<feature type="domain" description="HTH cro/C1-type" evidence="2">
    <location>
        <begin position="17"/>
        <end position="71"/>
    </location>
</feature>
<dbReference type="PROSITE" id="PS50943">
    <property type="entry name" value="HTH_CROC1"/>
    <property type="match status" value="1"/>
</dbReference>
<dbReference type="SMART" id="SM00530">
    <property type="entry name" value="HTH_XRE"/>
    <property type="match status" value="1"/>
</dbReference>
<dbReference type="InterPro" id="IPR050807">
    <property type="entry name" value="TransReg_Diox_bact_type"/>
</dbReference>
<dbReference type="EMBL" id="LQRA01000055">
    <property type="protein sequence ID" value="KZE78647.1"/>
    <property type="molecule type" value="Genomic_DNA"/>
</dbReference>
<dbReference type="GO" id="GO:0003700">
    <property type="term" value="F:DNA-binding transcription factor activity"/>
    <property type="evidence" value="ECO:0007669"/>
    <property type="project" value="TreeGrafter"/>
</dbReference>
<dbReference type="Gene3D" id="1.10.260.40">
    <property type="entry name" value="lambda repressor-like DNA-binding domains"/>
    <property type="match status" value="1"/>
</dbReference>
<keyword evidence="4" id="KW-1185">Reference proteome</keyword>
<keyword evidence="1" id="KW-0238">DNA-binding</keyword>
<dbReference type="CDD" id="cd00093">
    <property type="entry name" value="HTH_XRE"/>
    <property type="match status" value="1"/>
</dbReference>
<sequence>MPNRTKTDFQILVGLKIRAIRKSKGLSQKEVGDRAELIDTYVGSVERGERNVSLQSLDKIAVALGVSPEELFQFHDLDVEENLHEKKQIVEAHKALMLTRNIREIKMVHRIAKDILDTIDAEKSNE</sequence>
<dbReference type="Proteomes" id="UP000076563">
    <property type="component" value="Unassembled WGS sequence"/>
</dbReference>
<comment type="caution">
    <text evidence="3">The sequence shown here is derived from an EMBL/GenBank/DDBJ whole genome shotgun (WGS) entry which is preliminary data.</text>
</comment>
<evidence type="ECO:0000259" key="2">
    <source>
        <dbReference type="PROSITE" id="PS50943"/>
    </source>
</evidence>
<dbReference type="PANTHER" id="PTHR46797">
    <property type="entry name" value="HTH-TYPE TRANSCRIPTIONAL REGULATOR"/>
    <property type="match status" value="1"/>
</dbReference>
<accession>A0A163XYI2</accession>